<keyword evidence="7" id="KW-0143">Chaperone</keyword>
<evidence type="ECO:0000256" key="1">
    <source>
        <dbReference type="ARBA" id="ARBA00004167"/>
    </source>
</evidence>
<evidence type="ECO:0000256" key="3">
    <source>
        <dbReference type="ARBA" id="ARBA00022475"/>
    </source>
</evidence>
<dbReference type="InterPro" id="IPR026039">
    <property type="entry name" value="YfgM"/>
</dbReference>
<keyword evidence="11" id="KW-1185">Reference proteome</keyword>
<dbReference type="GO" id="GO:0044877">
    <property type="term" value="F:protein-containing complex binding"/>
    <property type="evidence" value="ECO:0007669"/>
    <property type="project" value="InterPro"/>
</dbReference>
<dbReference type="AlphaFoldDB" id="A0A512N4A3"/>
<keyword evidence="3" id="KW-1003">Cell membrane</keyword>
<reference evidence="10 11" key="1">
    <citation type="submission" date="2019-07" db="EMBL/GenBank/DDBJ databases">
        <title>Whole genome shotgun sequence of Reyranella soli NBRC 108950.</title>
        <authorList>
            <person name="Hosoyama A."/>
            <person name="Uohara A."/>
            <person name="Ohji S."/>
            <person name="Ichikawa N."/>
        </authorList>
    </citation>
    <scope>NUCLEOTIDE SEQUENCE [LARGE SCALE GENOMIC DNA]</scope>
    <source>
        <strain evidence="10 11">NBRC 108950</strain>
    </source>
</reference>
<keyword evidence="4 8" id="KW-0812">Transmembrane</keyword>
<name>A0A512N4A3_9HYPH</name>
<dbReference type="PANTHER" id="PTHR38035:SF1">
    <property type="entry name" value="ANCILLARY SECYEG TRANSLOCON SUBUNIT"/>
    <property type="match status" value="1"/>
</dbReference>
<evidence type="ECO:0000256" key="5">
    <source>
        <dbReference type="ARBA" id="ARBA00022989"/>
    </source>
</evidence>
<evidence type="ECO:0000256" key="4">
    <source>
        <dbReference type="ARBA" id="ARBA00022692"/>
    </source>
</evidence>
<organism evidence="10 11">
    <name type="scientific">Reyranella soli</name>
    <dbReference type="NCBI Taxonomy" id="1230389"/>
    <lineage>
        <taxon>Bacteria</taxon>
        <taxon>Pseudomonadati</taxon>
        <taxon>Pseudomonadota</taxon>
        <taxon>Alphaproteobacteria</taxon>
        <taxon>Hyphomicrobiales</taxon>
        <taxon>Reyranellaceae</taxon>
        <taxon>Reyranella</taxon>
    </lineage>
</organism>
<dbReference type="GO" id="GO:0005886">
    <property type="term" value="C:plasma membrane"/>
    <property type="evidence" value="ECO:0007669"/>
    <property type="project" value="UniProtKB-SubCell"/>
</dbReference>
<evidence type="ECO:0000256" key="2">
    <source>
        <dbReference type="ARBA" id="ARBA00004236"/>
    </source>
</evidence>
<evidence type="ECO:0000256" key="6">
    <source>
        <dbReference type="ARBA" id="ARBA00023136"/>
    </source>
</evidence>
<gene>
    <name evidence="10" type="ORF">RSO01_09700</name>
</gene>
<comment type="caution">
    <text evidence="10">The sequence shown here is derived from an EMBL/GenBank/DDBJ whole genome shotgun (WGS) entry which is preliminary data.</text>
</comment>
<keyword evidence="6 8" id="KW-0472">Membrane</keyword>
<evidence type="ECO:0000313" key="11">
    <source>
        <dbReference type="Proteomes" id="UP000321058"/>
    </source>
</evidence>
<evidence type="ECO:0000259" key="9">
    <source>
        <dbReference type="Pfam" id="PF09976"/>
    </source>
</evidence>
<proteinExistence type="predicted"/>
<feature type="domain" description="Ancillary SecYEG translocon subunit/Cell division coordinator CpoB TPR" evidence="9">
    <location>
        <begin position="49"/>
        <end position="216"/>
    </location>
</feature>
<keyword evidence="5 8" id="KW-1133">Transmembrane helix</keyword>
<evidence type="ECO:0000313" key="10">
    <source>
        <dbReference type="EMBL" id="GEP53804.1"/>
    </source>
</evidence>
<protein>
    <recommendedName>
        <fullName evidence="9">Ancillary SecYEG translocon subunit/Cell division coordinator CpoB TPR domain-containing protein</fullName>
    </recommendedName>
</protein>
<sequence length="244" mass="26699">MLLWFAKDRLRVYEPRLKPLIFRDNPGAIVSDSAAFHEVDEAVRKDELKEWWGRWGTWVVAGAVILVVAVTALVGWRQYDASRRAGASAAYSAALAQIAQDKPAALKAFEDQARNAPEPYRSLAALVAAQLREPLDAQVTALLAVAPTLNSAELADLANVIAAYKSIDSPRAEEMVAKLEPLAGPDRPFRLSVRELQGMLAVRKGDLKRARELWSEIAKDPQAPQAAAQRASAMLNFYGPAEAK</sequence>
<dbReference type="EMBL" id="BKAJ01000018">
    <property type="protein sequence ID" value="GEP53804.1"/>
    <property type="molecule type" value="Genomic_DNA"/>
</dbReference>
<comment type="subcellular location">
    <subcellularLocation>
        <location evidence="2">Cell membrane</location>
    </subcellularLocation>
    <subcellularLocation>
        <location evidence="1">Membrane</location>
        <topology evidence="1">Single-pass membrane protein</topology>
    </subcellularLocation>
</comment>
<dbReference type="Proteomes" id="UP000321058">
    <property type="component" value="Unassembled WGS sequence"/>
</dbReference>
<feature type="transmembrane region" description="Helical" evidence="8">
    <location>
        <begin position="55"/>
        <end position="76"/>
    </location>
</feature>
<evidence type="ECO:0000256" key="7">
    <source>
        <dbReference type="ARBA" id="ARBA00023186"/>
    </source>
</evidence>
<accession>A0A512N4A3</accession>
<dbReference type="Pfam" id="PF09976">
    <property type="entry name" value="TPR_21"/>
    <property type="match status" value="1"/>
</dbReference>
<evidence type="ECO:0000256" key="8">
    <source>
        <dbReference type="SAM" id="Phobius"/>
    </source>
</evidence>
<dbReference type="PANTHER" id="PTHR38035">
    <property type="entry name" value="UPF0070 PROTEIN YFGM"/>
    <property type="match status" value="1"/>
</dbReference>
<dbReference type="InterPro" id="IPR018704">
    <property type="entry name" value="SecYEG/CpoB_TPR"/>
</dbReference>